<organism evidence="1 2">
    <name type="scientific">Helicobacter jaachi</name>
    <dbReference type="NCBI Taxonomy" id="1677920"/>
    <lineage>
        <taxon>Bacteria</taxon>
        <taxon>Pseudomonadati</taxon>
        <taxon>Campylobacterota</taxon>
        <taxon>Epsilonproteobacteria</taxon>
        <taxon>Campylobacterales</taxon>
        <taxon>Helicobacteraceae</taxon>
        <taxon>Helicobacter</taxon>
    </lineage>
</organism>
<dbReference type="EMBL" id="JRPR02000005">
    <property type="protein sequence ID" value="TLD96220.1"/>
    <property type="molecule type" value="Genomic_DNA"/>
</dbReference>
<name>A0A4U8T8Z1_9HELI</name>
<evidence type="ECO:0000313" key="1">
    <source>
        <dbReference type="EMBL" id="TLD96220.1"/>
    </source>
</evidence>
<dbReference type="OrthoDB" id="5328533at2"/>
<dbReference type="STRING" id="1677920.LS71_07185"/>
<dbReference type="RefSeq" id="WP_034355822.1">
    <property type="nucleotide sequence ID" value="NZ_JRPR02000005.1"/>
</dbReference>
<gene>
    <name evidence="1" type="ORF">LS71_007045</name>
</gene>
<keyword evidence="2" id="KW-1185">Reference proteome</keyword>
<accession>A0A4U8T8Z1</accession>
<dbReference type="InterPro" id="IPR003678">
    <property type="entry name" value="Put_OMP"/>
</dbReference>
<dbReference type="Pfam" id="PF02521">
    <property type="entry name" value="HP_OMP_2"/>
    <property type="match status" value="1"/>
</dbReference>
<sequence length="445" mass="48789">MRNLVCASMVLGVLGTGVSAFDYGVNGKAMSFTKWGFNNQKLNQAEGIAPTDSFTTIVGQLNLDADLGAGFKAGLGGSIAGLAFDSTQNFTQGIASPVVTSYFGVAWDKNKVQNYIVQNAFLEYNFGEHFYLKAGRYESGKVGEYFSGYNQGAEAYVRFSSVKIWGFLSNRRAFAYDQWFNDFYRVHGTYDTSKATRNTYAAGLDLNVGGLLLSAFSYYIPGKVTAPGLSITFDSNPQFEGSGLRSVSKIRSLFPVAASGFYGDNINVRQDQWRGIDKHTASLLIEQKFELNAFNFGAGYYQTFGNANAYIGTWGNPIMLDYWTGNAWDIGQSISDMMGKNAITGFGFFGGKHGEFDWRVIGRGTKSDRSDEQSVALLLNYKVRSDLSVGGKVEWLSDTTKAGYNPLAGYYGSNTLGEGANATNGLTKNRTDDRSHVFFYISHSF</sequence>
<evidence type="ECO:0000313" key="2">
    <source>
        <dbReference type="Proteomes" id="UP000029733"/>
    </source>
</evidence>
<proteinExistence type="predicted"/>
<dbReference type="AlphaFoldDB" id="A0A4U8T8Z1"/>
<comment type="caution">
    <text evidence="1">The sequence shown here is derived from an EMBL/GenBank/DDBJ whole genome shotgun (WGS) entry which is preliminary data.</text>
</comment>
<protein>
    <submittedName>
        <fullName evidence="1">Outer membrane family protein</fullName>
    </submittedName>
</protein>
<dbReference type="Proteomes" id="UP000029733">
    <property type="component" value="Unassembled WGS sequence"/>
</dbReference>
<reference evidence="1 2" key="1">
    <citation type="journal article" date="2014" name="Genome Announc.">
        <title>Draft genome sequences of eight enterohepatic helicobacter species isolated from both laboratory and wild rodents.</title>
        <authorList>
            <person name="Sheh A."/>
            <person name="Shen Z."/>
            <person name="Fox J.G."/>
        </authorList>
    </citation>
    <scope>NUCLEOTIDE SEQUENCE [LARGE SCALE GENOMIC DNA]</scope>
    <source>
        <strain evidence="1 2">MIT 09-6949</strain>
    </source>
</reference>